<name>A0ABN9PTV0_9DINO</name>
<dbReference type="EMBL" id="CAUYUJ010001422">
    <property type="protein sequence ID" value="CAK0795844.1"/>
    <property type="molecule type" value="Genomic_DNA"/>
</dbReference>
<keyword evidence="3" id="KW-1185">Reference proteome</keyword>
<gene>
    <name evidence="2" type="ORF">PCOR1329_LOCUS5392</name>
</gene>
<evidence type="ECO:0000256" key="1">
    <source>
        <dbReference type="SAM" id="MobiDB-lite"/>
    </source>
</evidence>
<evidence type="ECO:0000313" key="3">
    <source>
        <dbReference type="Proteomes" id="UP001189429"/>
    </source>
</evidence>
<feature type="region of interest" description="Disordered" evidence="1">
    <location>
        <begin position="84"/>
        <end position="113"/>
    </location>
</feature>
<comment type="caution">
    <text evidence="2">The sequence shown here is derived from an EMBL/GenBank/DDBJ whole genome shotgun (WGS) entry which is preliminary data.</text>
</comment>
<evidence type="ECO:0008006" key="4">
    <source>
        <dbReference type="Google" id="ProtNLM"/>
    </source>
</evidence>
<organism evidence="2 3">
    <name type="scientific">Prorocentrum cordatum</name>
    <dbReference type="NCBI Taxonomy" id="2364126"/>
    <lineage>
        <taxon>Eukaryota</taxon>
        <taxon>Sar</taxon>
        <taxon>Alveolata</taxon>
        <taxon>Dinophyceae</taxon>
        <taxon>Prorocentrales</taxon>
        <taxon>Prorocentraceae</taxon>
        <taxon>Prorocentrum</taxon>
    </lineage>
</organism>
<protein>
    <recommendedName>
        <fullName evidence="4">GYD domain-containing protein</fullName>
    </recommendedName>
</protein>
<reference evidence="2" key="1">
    <citation type="submission" date="2023-10" db="EMBL/GenBank/DDBJ databases">
        <authorList>
            <person name="Chen Y."/>
            <person name="Shah S."/>
            <person name="Dougan E. K."/>
            <person name="Thang M."/>
            <person name="Chan C."/>
        </authorList>
    </citation>
    <scope>NUCLEOTIDE SEQUENCE [LARGE SCALE GENOMIC DNA]</scope>
</reference>
<dbReference type="Proteomes" id="UP001189429">
    <property type="component" value="Unassembled WGS sequence"/>
</dbReference>
<feature type="compositionally biased region" description="Low complexity" evidence="1">
    <location>
        <begin position="84"/>
        <end position="96"/>
    </location>
</feature>
<proteinExistence type="predicted"/>
<evidence type="ECO:0000313" key="2">
    <source>
        <dbReference type="EMBL" id="CAK0795844.1"/>
    </source>
</evidence>
<sequence>MQLHQQSWIQIGGYHIPGLKKSRSVVASPAVLRQQVSGEMVRYAATGPNTILYLMVMGPRAEAARTAAGLPALVARRVAAGRLPRGGSAAAGAGPAEQRAHRALAVPREAATA</sequence>
<accession>A0ABN9PTV0</accession>